<dbReference type="SUPFAM" id="SSF53807">
    <property type="entry name" value="Helical backbone' metal receptor"/>
    <property type="match status" value="1"/>
</dbReference>
<evidence type="ECO:0000313" key="8">
    <source>
        <dbReference type="EMBL" id="PXY90249.1"/>
    </source>
</evidence>
<keyword evidence="3" id="KW-0813">Transport</keyword>
<comment type="similarity">
    <text evidence="2">Belongs to the bacterial solute-binding protein 8 family.</text>
</comment>
<evidence type="ECO:0000256" key="6">
    <source>
        <dbReference type="SAM" id="SignalP"/>
    </source>
</evidence>
<feature type="chain" id="PRO_5016128324" evidence="6">
    <location>
        <begin position="21"/>
        <end position="318"/>
    </location>
</feature>
<protein>
    <submittedName>
        <fullName evidence="8">Iron ABC transporter substrate-binding protein</fullName>
    </submittedName>
</protein>
<dbReference type="PANTHER" id="PTHR30532:SF28">
    <property type="entry name" value="PETROBACTIN-BINDING PROTEIN YCLQ"/>
    <property type="match status" value="1"/>
</dbReference>
<dbReference type="PROSITE" id="PS51257">
    <property type="entry name" value="PROKAR_LIPOPROTEIN"/>
    <property type="match status" value="1"/>
</dbReference>
<name>A0A2V4DTA5_9GAMM</name>
<dbReference type="GO" id="GO:1901678">
    <property type="term" value="P:iron coordination entity transport"/>
    <property type="evidence" value="ECO:0007669"/>
    <property type="project" value="UniProtKB-ARBA"/>
</dbReference>
<dbReference type="PROSITE" id="PS50983">
    <property type="entry name" value="FE_B12_PBP"/>
    <property type="match status" value="1"/>
</dbReference>
<gene>
    <name evidence="8" type="ORF">DKK78_10085</name>
</gene>
<dbReference type="GO" id="GO:0030288">
    <property type="term" value="C:outer membrane-bounded periplasmic space"/>
    <property type="evidence" value="ECO:0007669"/>
    <property type="project" value="TreeGrafter"/>
</dbReference>
<dbReference type="PANTHER" id="PTHR30532">
    <property type="entry name" value="IRON III DICITRATE-BINDING PERIPLASMIC PROTEIN"/>
    <property type="match status" value="1"/>
</dbReference>
<keyword evidence="4" id="KW-0410">Iron transport</keyword>
<evidence type="ECO:0000259" key="7">
    <source>
        <dbReference type="PROSITE" id="PS50983"/>
    </source>
</evidence>
<comment type="subcellular location">
    <subcellularLocation>
        <location evidence="1">Cell envelope</location>
    </subcellularLocation>
</comment>
<keyword evidence="4" id="KW-0408">Iron</keyword>
<accession>A0A2V4DTA5</accession>
<evidence type="ECO:0000256" key="3">
    <source>
        <dbReference type="ARBA" id="ARBA00022448"/>
    </source>
</evidence>
<organism evidence="8 9">
    <name type="scientific">Gilliamella apis</name>
    <dbReference type="NCBI Taxonomy" id="1970738"/>
    <lineage>
        <taxon>Bacteria</taxon>
        <taxon>Pseudomonadati</taxon>
        <taxon>Pseudomonadota</taxon>
        <taxon>Gammaproteobacteria</taxon>
        <taxon>Orbales</taxon>
        <taxon>Orbaceae</taxon>
        <taxon>Gilliamella</taxon>
    </lineage>
</organism>
<keyword evidence="5 6" id="KW-0732">Signal</keyword>
<keyword evidence="4" id="KW-0406">Ion transport</keyword>
<feature type="domain" description="Fe/B12 periplasmic-binding" evidence="7">
    <location>
        <begin position="53"/>
        <end position="316"/>
    </location>
</feature>
<evidence type="ECO:0000256" key="1">
    <source>
        <dbReference type="ARBA" id="ARBA00004196"/>
    </source>
</evidence>
<dbReference type="Proteomes" id="UP000247673">
    <property type="component" value="Unassembled WGS sequence"/>
</dbReference>
<sequence length="318" mass="34796">MYSSIKVKFLVLLAALFVLAGCDDKKQQAPVANKTIAVEHAQGKTDVPENPKKVVVYNTATLDIIDALNIPVTGVPQSDVHFPEFLSKYADKAYTNVGTLFEPNYEVLSSLQPDVIIAGGRANDVYKKLSDIAPTISLDIDPNNFVASLTERTEQLGDIFGKQAEAKKLIADFNQKIETLKPKTDTAGTALVIMVNGGKMSAYGPKSRFGFIFDVLGFKPATTFQEAGRHGNAVTSEFVLSVNPQWLFVLDRDNAIGNKEAQSAQQVLNNELIQKTDAWQQNHIVYLDSTSMYISGGIQTYSQLIDQISDVLQKTSAN</sequence>
<proteinExistence type="inferred from homology"/>
<evidence type="ECO:0000256" key="2">
    <source>
        <dbReference type="ARBA" id="ARBA00008814"/>
    </source>
</evidence>
<keyword evidence="9" id="KW-1185">Reference proteome</keyword>
<dbReference type="AlphaFoldDB" id="A0A2V4DTA5"/>
<evidence type="ECO:0000256" key="4">
    <source>
        <dbReference type="ARBA" id="ARBA00022496"/>
    </source>
</evidence>
<evidence type="ECO:0000313" key="9">
    <source>
        <dbReference type="Proteomes" id="UP000247673"/>
    </source>
</evidence>
<comment type="caution">
    <text evidence="8">The sequence shown here is derived from an EMBL/GenBank/DDBJ whole genome shotgun (WGS) entry which is preliminary data.</text>
</comment>
<dbReference type="InterPro" id="IPR002491">
    <property type="entry name" value="ABC_transptr_periplasmic_BD"/>
</dbReference>
<reference evidence="8 9" key="1">
    <citation type="submission" date="2018-05" db="EMBL/GenBank/DDBJ databases">
        <title>Reference genomes for bee gut microbiota database.</title>
        <authorList>
            <person name="Ellegaard K.M."/>
        </authorList>
    </citation>
    <scope>NUCLEOTIDE SEQUENCE [LARGE SCALE GENOMIC DNA]</scope>
    <source>
        <strain evidence="8 9">ESL0172</strain>
    </source>
</reference>
<dbReference type="Gene3D" id="3.40.50.1980">
    <property type="entry name" value="Nitrogenase molybdenum iron protein domain"/>
    <property type="match status" value="2"/>
</dbReference>
<dbReference type="InterPro" id="IPR033870">
    <property type="entry name" value="FatB"/>
</dbReference>
<evidence type="ECO:0000256" key="5">
    <source>
        <dbReference type="ARBA" id="ARBA00022729"/>
    </source>
</evidence>
<dbReference type="RefSeq" id="WP_110448504.1">
    <property type="nucleotide sequence ID" value="NZ_CP132381.1"/>
</dbReference>
<feature type="signal peptide" evidence="6">
    <location>
        <begin position="1"/>
        <end position="20"/>
    </location>
</feature>
<dbReference type="Pfam" id="PF01497">
    <property type="entry name" value="Peripla_BP_2"/>
    <property type="match status" value="1"/>
</dbReference>
<dbReference type="OrthoDB" id="63946at2"/>
<dbReference type="EMBL" id="QGLO01000007">
    <property type="protein sequence ID" value="PXY90249.1"/>
    <property type="molecule type" value="Genomic_DNA"/>
</dbReference>
<dbReference type="CDD" id="cd01140">
    <property type="entry name" value="FatB"/>
    <property type="match status" value="1"/>
</dbReference>
<dbReference type="InterPro" id="IPR051313">
    <property type="entry name" value="Bact_iron-sidero_bind"/>
</dbReference>